<reference evidence="1 2" key="1">
    <citation type="submission" date="2024-03" db="EMBL/GenBank/DDBJ databases">
        <authorList>
            <person name="Martinez-Hernandez J."/>
        </authorList>
    </citation>
    <scope>NUCLEOTIDE SEQUENCE [LARGE SCALE GENOMIC DNA]</scope>
</reference>
<dbReference type="Proteomes" id="UP001497480">
    <property type="component" value="Unassembled WGS sequence"/>
</dbReference>
<gene>
    <name evidence="1" type="ORF">LLUT_LOCUS15912</name>
</gene>
<evidence type="ECO:0000313" key="2">
    <source>
        <dbReference type="Proteomes" id="UP001497480"/>
    </source>
</evidence>
<keyword evidence="2" id="KW-1185">Reference proteome</keyword>
<protein>
    <submittedName>
        <fullName evidence="1">Uncharacterized protein</fullName>
    </submittedName>
</protein>
<organism evidence="1 2">
    <name type="scientific">Lupinus luteus</name>
    <name type="common">European yellow lupine</name>
    <dbReference type="NCBI Taxonomy" id="3873"/>
    <lineage>
        <taxon>Eukaryota</taxon>
        <taxon>Viridiplantae</taxon>
        <taxon>Streptophyta</taxon>
        <taxon>Embryophyta</taxon>
        <taxon>Tracheophyta</taxon>
        <taxon>Spermatophyta</taxon>
        <taxon>Magnoliopsida</taxon>
        <taxon>eudicotyledons</taxon>
        <taxon>Gunneridae</taxon>
        <taxon>Pentapetalae</taxon>
        <taxon>rosids</taxon>
        <taxon>fabids</taxon>
        <taxon>Fabales</taxon>
        <taxon>Fabaceae</taxon>
        <taxon>Papilionoideae</taxon>
        <taxon>50 kb inversion clade</taxon>
        <taxon>genistoids sensu lato</taxon>
        <taxon>core genistoids</taxon>
        <taxon>Genisteae</taxon>
        <taxon>Lupinus</taxon>
    </lineage>
</organism>
<dbReference type="EMBL" id="CAXHTB010000011">
    <property type="protein sequence ID" value="CAL0314852.1"/>
    <property type="molecule type" value="Genomic_DNA"/>
</dbReference>
<evidence type="ECO:0000313" key="1">
    <source>
        <dbReference type="EMBL" id="CAL0314852.1"/>
    </source>
</evidence>
<proteinExistence type="predicted"/>
<accession>A0AAV1X018</accession>
<comment type="caution">
    <text evidence="1">The sequence shown here is derived from an EMBL/GenBank/DDBJ whole genome shotgun (WGS) entry which is preliminary data.</text>
</comment>
<name>A0AAV1X018_LUPLU</name>
<sequence length="112" mass="12908">MDNYRDLEGRGLKELVFKHNNGENVTYVNDEIVAGMKSFFPDIGIFQMNYSPAFRPNAVPIGSLGKWIDTVFKNNEDELKAHKEDRESKSRLQATSYELRSINIHIRIKMGT</sequence>
<dbReference type="AlphaFoldDB" id="A0AAV1X018"/>